<feature type="compositionally biased region" description="Polar residues" evidence="3">
    <location>
        <begin position="722"/>
        <end position="731"/>
    </location>
</feature>
<dbReference type="FunFam" id="3.30.565.10:FF:000017">
    <property type="entry name" value="PMS1 homolog 1, mismatch repair system component"/>
    <property type="match status" value="1"/>
</dbReference>
<dbReference type="InterPro" id="IPR038973">
    <property type="entry name" value="MutL/Mlh/Pms-like"/>
</dbReference>
<dbReference type="Gene3D" id="3.30.230.10">
    <property type="match status" value="1"/>
</dbReference>
<organism evidence="5 6">
    <name type="scientific">Extremus antarcticus</name>
    <dbReference type="NCBI Taxonomy" id="702011"/>
    <lineage>
        <taxon>Eukaryota</taxon>
        <taxon>Fungi</taxon>
        <taxon>Dikarya</taxon>
        <taxon>Ascomycota</taxon>
        <taxon>Pezizomycotina</taxon>
        <taxon>Dothideomycetes</taxon>
        <taxon>Dothideomycetidae</taxon>
        <taxon>Mycosphaerellales</taxon>
        <taxon>Extremaceae</taxon>
        <taxon>Extremus</taxon>
    </lineage>
</organism>
<feature type="compositionally biased region" description="Polar residues" evidence="3">
    <location>
        <begin position="612"/>
        <end position="625"/>
    </location>
</feature>
<dbReference type="GO" id="GO:0006298">
    <property type="term" value="P:mismatch repair"/>
    <property type="evidence" value="ECO:0007669"/>
    <property type="project" value="InterPro"/>
</dbReference>
<dbReference type="InterPro" id="IPR013507">
    <property type="entry name" value="DNA_mismatch_S5_2-like"/>
</dbReference>
<feature type="compositionally biased region" description="Basic and acidic residues" evidence="3">
    <location>
        <begin position="676"/>
        <end position="686"/>
    </location>
</feature>
<dbReference type="SUPFAM" id="SSF55874">
    <property type="entry name" value="ATPase domain of HSP90 chaperone/DNA topoisomerase II/histidine kinase"/>
    <property type="match status" value="1"/>
</dbReference>
<feature type="compositionally biased region" description="Polar residues" evidence="3">
    <location>
        <begin position="823"/>
        <end position="833"/>
    </location>
</feature>
<comment type="similarity">
    <text evidence="1">Belongs to the DNA mismatch repair MutL/HexB family.</text>
</comment>
<dbReference type="PANTHER" id="PTHR10073:SF41">
    <property type="entry name" value="MISMATCH REPAIR PROTEIN, PUTATIVE (AFU_ORTHOLOGUE AFUA_8G05820)-RELATED"/>
    <property type="match status" value="1"/>
</dbReference>
<dbReference type="SMART" id="SM01340">
    <property type="entry name" value="DNA_mis_repair"/>
    <property type="match status" value="1"/>
</dbReference>
<feature type="compositionally biased region" description="Polar residues" evidence="3">
    <location>
        <begin position="593"/>
        <end position="602"/>
    </location>
</feature>
<feature type="region of interest" description="Disordered" evidence="3">
    <location>
        <begin position="654"/>
        <end position="686"/>
    </location>
</feature>
<evidence type="ECO:0000259" key="4">
    <source>
        <dbReference type="SMART" id="SM01340"/>
    </source>
</evidence>
<evidence type="ECO:0000256" key="2">
    <source>
        <dbReference type="ARBA" id="ARBA00022763"/>
    </source>
</evidence>
<evidence type="ECO:0000256" key="3">
    <source>
        <dbReference type="SAM" id="MobiDB-lite"/>
    </source>
</evidence>
<name>A0AAJ0DPK7_9PEZI</name>
<dbReference type="GO" id="GO:0005524">
    <property type="term" value="F:ATP binding"/>
    <property type="evidence" value="ECO:0007669"/>
    <property type="project" value="InterPro"/>
</dbReference>
<dbReference type="PANTHER" id="PTHR10073">
    <property type="entry name" value="DNA MISMATCH REPAIR PROTEIN MLH, PMS, MUTL"/>
    <property type="match status" value="1"/>
</dbReference>
<sequence length="923" mass="101536">MAIQALPQTTIRTLGSTQVLTDPASVVKELIDNALDAHATSLAIEISNNTLDLIQLRDNGHGIPPEDRHLVARPHCTSKIGSEDDLKDIGRSSLGFRGEALASVAEVSGSLTISTRTEGEQVATALKINRQGEVTGQERASLPVGTTVKIVDFIKSHPVRRQVALKATEKTLKKIKQLLQSYAFARPHVRLSLRVLKAKTDKGNWMYAPKPGGNAEDAAFKVVGAACASQCTWSVLEEHGFTIHAFLPRVDADPAKVSNTGSFISVDARPVTASRGTAKQLMKAFKEALRQAGSPLQGSKELFILLEVQCPRASYDANVEPAKDDVLFEDPDIAVAAARHLFEAVYPAKQPLVATIHDIAAHVDDGTPERHPLNNDDDFITSLERRPAHEESSHLIATSQGGNIYEDRGGVAPARQINDVARGVNFRSNMYGCDEEDLDLLDIRPPTGHTEADFEELRQARRDVTVSNPWVMAKLNASVRRPVPGAENNEPVGSSAMSSERRTADDATMANALPTPRPSSPTIQPYEFHPSDHVPGTHFARDGRMIGSQSLPPPEAYSRPRSPHQLEHEEHQTPASHRQPPQYNYDLRPRSEPNGTPLSSIPQAAARPRCSPQKQLRQTPINTPFVSPLQEEPEREKVWFDHLERVDRHRSAAKRRSGVANSGGLVTQGELGDLVDDPRPLARPRNNRDMRDFVQSIDLTENRSAASMFEGRNYPASKRGRSLQNGLTPQLDQDENEAPAKGATFGRGFMPASDFAAIEAHLGLVEEPVTRPTKRRRISEGRVLREISSNAKARPEIADRNDDDEYQPGAEKQKPPQRHRTADSTGRGTHNMVTTISTTTGDVAEKAGNVDQRYTLLNWEEPSEDAYDIFATANDPRVFSKLADKLHELLINRVSDGEMVQDLGELVRIALVDHRTGEDMMAL</sequence>
<accession>A0AAJ0DPK7</accession>
<keyword evidence="6" id="KW-1185">Reference proteome</keyword>
<feature type="compositionally biased region" description="Polar residues" evidence="3">
    <location>
        <begin position="573"/>
        <end position="582"/>
    </location>
</feature>
<evidence type="ECO:0000313" key="6">
    <source>
        <dbReference type="Proteomes" id="UP001271007"/>
    </source>
</evidence>
<dbReference type="CDD" id="cd16926">
    <property type="entry name" value="HATPase_MutL-MLH-PMS-like"/>
    <property type="match status" value="1"/>
</dbReference>
<dbReference type="GO" id="GO:0030983">
    <property type="term" value="F:mismatched DNA binding"/>
    <property type="evidence" value="ECO:0007669"/>
    <property type="project" value="InterPro"/>
</dbReference>
<feature type="region of interest" description="Disordered" evidence="3">
    <location>
        <begin position="770"/>
        <end position="833"/>
    </location>
</feature>
<dbReference type="Pfam" id="PF13589">
    <property type="entry name" value="HATPase_c_3"/>
    <property type="match status" value="1"/>
</dbReference>
<dbReference type="NCBIfam" id="TIGR00585">
    <property type="entry name" value="mutl"/>
    <property type="match status" value="1"/>
</dbReference>
<dbReference type="InterPro" id="IPR014721">
    <property type="entry name" value="Ribsml_uS5_D2-typ_fold_subgr"/>
</dbReference>
<dbReference type="InterPro" id="IPR014762">
    <property type="entry name" value="DNA_mismatch_repair_CS"/>
</dbReference>
<proteinExistence type="inferred from homology"/>
<evidence type="ECO:0000256" key="1">
    <source>
        <dbReference type="ARBA" id="ARBA00006082"/>
    </source>
</evidence>
<dbReference type="EMBL" id="JAWDJX010000012">
    <property type="protein sequence ID" value="KAK3054424.1"/>
    <property type="molecule type" value="Genomic_DNA"/>
</dbReference>
<dbReference type="GO" id="GO:0140664">
    <property type="term" value="F:ATP-dependent DNA damage sensor activity"/>
    <property type="evidence" value="ECO:0007669"/>
    <property type="project" value="InterPro"/>
</dbReference>
<dbReference type="SUPFAM" id="SSF54211">
    <property type="entry name" value="Ribosomal protein S5 domain 2-like"/>
    <property type="match status" value="1"/>
</dbReference>
<dbReference type="InterPro" id="IPR036890">
    <property type="entry name" value="HATPase_C_sf"/>
</dbReference>
<dbReference type="GO" id="GO:0032389">
    <property type="term" value="C:MutLalpha complex"/>
    <property type="evidence" value="ECO:0007669"/>
    <property type="project" value="TreeGrafter"/>
</dbReference>
<dbReference type="Pfam" id="PF01119">
    <property type="entry name" value="DNA_mis_repair"/>
    <property type="match status" value="1"/>
</dbReference>
<dbReference type="InterPro" id="IPR002099">
    <property type="entry name" value="MutL/Mlh/PMS"/>
</dbReference>
<reference evidence="5" key="1">
    <citation type="submission" date="2023-04" db="EMBL/GenBank/DDBJ databases">
        <title>Black Yeasts Isolated from many extreme environments.</title>
        <authorList>
            <person name="Coleine C."/>
            <person name="Stajich J.E."/>
            <person name="Selbmann L."/>
        </authorList>
    </citation>
    <scope>NUCLEOTIDE SEQUENCE</scope>
    <source>
        <strain evidence="5">CCFEE 5312</strain>
    </source>
</reference>
<keyword evidence="2" id="KW-0227">DNA damage</keyword>
<dbReference type="PROSITE" id="PS00058">
    <property type="entry name" value="DNA_MISMATCH_REPAIR_1"/>
    <property type="match status" value="1"/>
</dbReference>
<evidence type="ECO:0000313" key="5">
    <source>
        <dbReference type="EMBL" id="KAK3054424.1"/>
    </source>
</evidence>
<feature type="domain" description="DNA mismatch repair protein S5" evidence="4">
    <location>
        <begin position="219"/>
        <end position="343"/>
    </location>
</feature>
<dbReference type="Gene3D" id="3.30.565.10">
    <property type="entry name" value="Histidine kinase-like ATPase, C-terminal domain"/>
    <property type="match status" value="1"/>
</dbReference>
<comment type="caution">
    <text evidence="5">The sequence shown here is derived from an EMBL/GenBank/DDBJ whole genome shotgun (WGS) entry which is preliminary data.</text>
</comment>
<dbReference type="GO" id="GO:0016887">
    <property type="term" value="F:ATP hydrolysis activity"/>
    <property type="evidence" value="ECO:0007669"/>
    <property type="project" value="InterPro"/>
</dbReference>
<feature type="region of interest" description="Disordered" evidence="3">
    <location>
        <begin position="481"/>
        <end position="633"/>
    </location>
</feature>
<gene>
    <name evidence="5" type="ORF">LTR09_004692</name>
</gene>
<protein>
    <recommendedName>
        <fullName evidence="4">DNA mismatch repair protein S5 domain-containing protein</fullName>
    </recommendedName>
</protein>
<dbReference type="AlphaFoldDB" id="A0AAJ0DPK7"/>
<dbReference type="Proteomes" id="UP001271007">
    <property type="component" value="Unassembled WGS sequence"/>
</dbReference>
<dbReference type="InterPro" id="IPR020568">
    <property type="entry name" value="Ribosomal_Su5_D2-typ_SF"/>
</dbReference>
<dbReference type="GO" id="GO:0061982">
    <property type="term" value="P:meiosis I cell cycle process"/>
    <property type="evidence" value="ECO:0007669"/>
    <property type="project" value="UniProtKB-ARBA"/>
</dbReference>
<feature type="region of interest" description="Disordered" evidence="3">
    <location>
        <begin position="713"/>
        <end position="744"/>
    </location>
</feature>